<name>A0A3Q2X9G4_HIPCM</name>
<dbReference type="KEGG" id="hcq:109513949"/>
<keyword evidence="7" id="KW-0732">Signal</keyword>
<dbReference type="InterPro" id="IPR016201">
    <property type="entry name" value="PSI"/>
</dbReference>
<dbReference type="PANTHER" id="PTHR11036:SF144">
    <property type="entry name" value="SEMAPHORIN-7A-LIKE"/>
    <property type="match status" value="1"/>
</dbReference>
<comment type="caution">
    <text evidence="6">Lacks conserved residue(s) required for the propagation of feature annotation.</text>
</comment>
<dbReference type="OrthoDB" id="9988752at2759"/>
<dbReference type="InterPro" id="IPR027231">
    <property type="entry name" value="Semaphorin"/>
</dbReference>
<dbReference type="InterPro" id="IPR036352">
    <property type="entry name" value="Semap_dom_sf"/>
</dbReference>
<dbReference type="GO" id="GO:0005886">
    <property type="term" value="C:plasma membrane"/>
    <property type="evidence" value="ECO:0007669"/>
    <property type="project" value="TreeGrafter"/>
</dbReference>
<feature type="domain" description="Sema" evidence="8">
    <location>
        <begin position="31"/>
        <end position="465"/>
    </location>
</feature>
<reference evidence="9" key="1">
    <citation type="submission" date="2025-08" db="UniProtKB">
        <authorList>
            <consortium name="Ensembl"/>
        </authorList>
    </citation>
    <scope>IDENTIFICATION</scope>
</reference>
<dbReference type="Proteomes" id="UP000264820">
    <property type="component" value="Unplaced"/>
</dbReference>
<keyword evidence="3" id="KW-0472">Membrane</keyword>
<dbReference type="PROSITE" id="PS51004">
    <property type="entry name" value="SEMA"/>
    <property type="match status" value="1"/>
</dbReference>
<dbReference type="SUPFAM" id="SSF103575">
    <property type="entry name" value="Plexin repeat"/>
    <property type="match status" value="1"/>
</dbReference>
<dbReference type="GO" id="GO:0007411">
    <property type="term" value="P:axon guidance"/>
    <property type="evidence" value="ECO:0007669"/>
    <property type="project" value="TreeGrafter"/>
</dbReference>
<dbReference type="PROSITE" id="PS51257">
    <property type="entry name" value="PROKAR_LIPOPROTEIN"/>
    <property type="match status" value="1"/>
</dbReference>
<proteinExistence type="inferred from homology"/>
<dbReference type="Ensembl" id="ENSHCOT00000013677.1">
    <property type="protein sequence ID" value="ENSHCOP00000000498.1"/>
    <property type="gene ID" value="ENSHCOG00000001326.1"/>
</dbReference>
<evidence type="ECO:0000256" key="2">
    <source>
        <dbReference type="ARBA" id="ARBA00009492"/>
    </source>
</evidence>
<evidence type="ECO:0000256" key="5">
    <source>
        <dbReference type="ARBA" id="ARBA00023180"/>
    </source>
</evidence>
<dbReference type="GO" id="GO:0043931">
    <property type="term" value="P:ossification involved in bone maturation"/>
    <property type="evidence" value="ECO:0007669"/>
    <property type="project" value="TreeGrafter"/>
</dbReference>
<evidence type="ECO:0000313" key="9">
    <source>
        <dbReference type="Ensembl" id="ENSHCOP00000000498.1"/>
    </source>
</evidence>
<comment type="subcellular location">
    <subcellularLocation>
        <location evidence="1">Membrane</location>
    </subcellularLocation>
</comment>
<feature type="signal peptide" evidence="7">
    <location>
        <begin position="1"/>
        <end position="23"/>
    </location>
</feature>
<dbReference type="GeneID" id="109513949"/>
<sequence>MTKFLPALYFIHHVSWLLSCVNSLDPTLLPRMTFTQDEIALKSVILPGEIRTLLHPERDHGKLMAVGKRHLISLSFLYPPKTPVERKLLWAECPDTAASPNGCSYDVVLAHEREDASRVFVCGTDGAKTLCCDMNPSEDPPTCIPADDLESMRGSIRNFILKDAEHSALVESETSSSLYVTYSGSQEYVGVHKFGKNRVGPANHDKEQHYLGLVTSRRRDEPLQDKVYAFYKERNKDLNEWSSAWLPYVSQYCMADMGGPKNNLQFTWTSQMSARLLCGDPKSKQHFFEMVDIATVHAEQWQDTRVYVLFRNEWNMSAICVYSSQDIQDVFTNSPFKGTHNQRGRPRECVSDSTHLSMDVLKMTQINSEMEEWVRPIKKSGPLLISHHMYTHIRADAAFTKENTLLFLTRNCGGVDKVLESKSAAFIIAEYRPFAHRAHIDSIIHHPSSKKLYVSSRTQLVQMDVADCDHYGDTCEECVLARDPYCAWDGTGCTVATPTSDGVVQDVNSGNYHLCSSLPSHHITKVVNRSTMPEVAVALPHGHRYFLPCPVGSRHAHYSWHHDDGGATPCAWSPHGCLLLINGKREGAYTCVSEERGFSRVLARYAVHVTGSATSTRPSFWLCALAALIRTIT</sequence>
<dbReference type="InterPro" id="IPR001627">
    <property type="entry name" value="Semap_dom"/>
</dbReference>
<reference evidence="9" key="2">
    <citation type="submission" date="2025-09" db="UniProtKB">
        <authorList>
            <consortium name="Ensembl"/>
        </authorList>
    </citation>
    <scope>IDENTIFICATION</scope>
</reference>
<dbReference type="AlphaFoldDB" id="A0A3Q2X9G4"/>
<evidence type="ECO:0000256" key="6">
    <source>
        <dbReference type="PROSITE-ProRule" id="PRU00352"/>
    </source>
</evidence>
<dbReference type="InterPro" id="IPR015943">
    <property type="entry name" value="WD40/YVTN_repeat-like_dom_sf"/>
</dbReference>
<evidence type="ECO:0000256" key="3">
    <source>
        <dbReference type="ARBA" id="ARBA00023136"/>
    </source>
</evidence>
<accession>A0A3Q2X9G4</accession>
<dbReference type="GeneTree" id="ENSGT00940000158358"/>
<organism evidence="9 10">
    <name type="scientific">Hippocampus comes</name>
    <name type="common">Tiger tail seahorse</name>
    <dbReference type="NCBI Taxonomy" id="109280"/>
    <lineage>
        <taxon>Eukaryota</taxon>
        <taxon>Metazoa</taxon>
        <taxon>Chordata</taxon>
        <taxon>Craniata</taxon>
        <taxon>Vertebrata</taxon>
        <taxon>Euteleostomi</taxon>
        <taxon>Actinopterygii</taxon>
        <taxon>Neopterygii</taxon>
        <taxon>Teleostei</taxon>
        <taxon>Neoteleostei</taxon>
        <taxon>Acanthomorphata</taxon>
        <taxon>Syngnathiaria</taxon>
        <taxon>Syngnathiformes</taxon>
        <taxon>Syngnathoidei</taxon>
        <taxon>Syngnathidae</taxon>
        <taxon>Hippocampus</taxon>
    </lineage>
</organism>
<dbReference type="OMA" id="GIHKFGS"/>
<evidence type="ECO:0000256" key="4">
    <source>
        <dbReference type="ARBA" id="ARBA00023157"/>
    </source>
</evidence>
<dbReference type="InterPro" id="IPR013783">
    <property type="entry name" value="Ig-like_fold"/>
</dbReference>
<dbReference type="GO" id="GO:0071526">
    <property type="term" value="P:semaphorin-plexin signaling pathway"/>
    <property type="evidence" value="ECO:0007669"/>
    <property type="project" value="TreeGrafter"/>
</dbReference>
<evidence type="ECO:0000313" key="10">
    <source>
        <dbReference type="Proteomes" id="UP000264820"/>
    </source>
</evidence>
<keyword evidence="4" id="KW-1015">Disulfide bond</keyword>
<dbReference type="Pfam" id="PF01437">
    <property type="entry name" value="PSI"/>
    <property type="match status" value="1"/>
</dbReference>
<keyword evidence="10" id="KW-1185">Reference proteome</keyword>
<dbReference type="Gene3D" id="3.30.1680.10">
    <property type="entry name" value="ligand-binding face of the semaphorins, domain 2"/>
    <property type="match status" value="1"/>
</dbReference>
<dbReference type="Pfam" id="PF01403">
    <property type="entry name" value="Sema"/>
    <property type="match status" value="1"/>
</dbReference>
<dbReference type="SMART" id="SM00423">
    <property type="entry name" value="PSI"/>
    <property type="match status" value="1"/>
</dbReference>
<evidence type="ECO:0000256" key="7">
    <source>
        <dbReference type="SAM" id="SignalP"/>
    </source>
</evidence>
<dbReference type="Gene3D" id="2.130.10.10">
    <property type="entry name" value="YVTN repeat-like/Quinoprotein amine dehydrogenase"/>
    <property type="match status" value="1"/>
</dbReference>
<evidence type="ECO:0000259" key="8">
    <source>
        <dbReference type="PROSITE" id="PS51004"/>
    </source>
</evidence>
<dbReference type="InterPro" id="IPR002165">
    <property type="entry name" value="Plexin_repeat"/>
</dbReference>
<dbReference type="SMART" id="SM00630">
    <property type="entry name" value="Sema"/>
    <property type="match status" value="1"/>
</dbReference>
<keyword evidence="5" id="KW-0325">Glycoprotein</keyword>
<dbReference type="GO" id="GO:0030215">
    <property type="term" value="F:semaphorin receptor binding"/>
    <property type="evidence" value="ECO:0007669"/>
    <property type="project" value="InterPro"/>
</dbReference>
<protein>
    <submittedName>
        <fullName evidence="9">Semaphorin-7A-like</fullName>
    </submittedName>
</protein>
<evidence type="ECO:0000256" key="1">
    <source>
        <dbReference type="ARBA" id="ARBA00004370"/>
    </source>
</evidence>
<dbReference type="PANTHER" id="PTHR11036">
    <property type="entry name" value="SEMAPHORIN"/>
    <property type="match status" value="1"/>
</dbReference>
<dbReference type="GO" id="GO:0030335">
    <property type="term" value="P:positive regulation of cell migration"/>
    <property type="evidence" value="ECO:0007669"/>
    <property type="project" value="TreeGrafter"/>
</dbReference>
<dbReference type="STRING" id="109280.ENSHCOP00000000498"/>
<dbReference type="GO" id="GO:0045499">
    <property type="term" value="F:chemorepellent activity"/>
    <property type="evidence" value="ECO:0007669"/>
    <property type="project" value="TreeGrafter"/>
</dbReference>
<dbReference type="SUPFAM" id="SSF101912">
    <property type="entry name" value="Sema domain"/>
    <property type="match status" value="1"/>
</dbReference>
<dbReference type="GO" id="GO:0000122">
    <property type="term" value="P:negative regulation of transcription by RNA polymerase II"/>
    <property type="evidence" value="ECO:0007669"/>
    <property type="project" value="TreeGrafter"/>
</dbReference>
<dbReference type="Gene3D" id="2.60.40.10">
    <property type="entry name" value="Immunoglobulins"/>
    <property type="match status" value="1"/>
</dbReference>
<comment type="similarity">
    <text evidence="2">Belongs to the semaphorin family.</text>
</comment>
<feature type="chain" id="PRO_5018790213" evidence="7">
    <location>
        <begin position="24"/>
        <end position="633"/>
    </location>
</feature>
<dbReference type="GO" id="GO:0001755">
    <property type="term" value="P:neural crest cell migration"/>
    <property type="evidence" value="ECO:0007669"/>
    <property type="project" value="TreeGrafter"/>
</dbReference>
<dbReference type="RefSeq" id="XP_019722259.1">
    <property type="nucleotide sequence ID" value="XM_019866700.1"/>
</dbReference>
<dbReference type="GO" id="GO:0005615">
    <property type="term" value="C:extracellular space"/>
    <property type="evidence" value="ECO:0007669"/>
    <property type="project" value="TreeGrafter"/>
</dbReference>